<protein>
    <submittedName>
        <fullName evidence="2">Uncharacterized protein</fullName>
    </submittedName>
</protein>
<comment type="caution">
    <text evidence="2">The sequence shown here is derived from an EMBL/GenBank/DDBJ whole genome shotgun (WGS) entry which is preliminary data.</text>
</comment>
<feature type="compositionally biased region" description="Polar residues" evidence="1">
    <location>
        <begin position="170"/>
        <end position="182"/>
    </location>
</feature>
<proteinExistence type="predicted"/>
<gene>
    <name evidence="2" type="ORF">M501DRAFT_988254</name>
</gene>
<dbReference type="AlphaFoldDB" id="A0A9P4SGN8"/>
<sequence>MGSPSPESHTSDVGNTQSLYASPFQIFTGPEKNRKLCVTHKELFSSKSEYIEALCASGRPHGLKFSKLEDLKLAFDKACEGTSENGLNGAEKPISILLHVYDAMSPILHEANEALIDIARKHGASTPNPAAPKKASAGDRQGRRGRGTTSSTNRTTPGTTIPQPRDASSRAGSPTRVTPQYVSSSESSSGAESFPRNAAHAILKAIISKKTPNVMAEFQSYIDAEINLVSSSTDLQVAAGLYILAAELGVEKLVTLSFERLVKHKEKWLPDEKNRNLKVLVRIIYYIQQVEMKLIKQEKEDGKQGRNAGVSTNNKMRAIEPAQKRKSNPTNANTSAGSGREIPPPDSIPALQKLQYIVVDALINSPNGPRVIPSLVKFMERGFLSRVVSGLARKLVDSEREKLQTESNEEVAKERDGQSWIEKWVHGDGHVKENGKRTAESGVIVLETDDTRVEKVSTPKRAKHEHEHKTVTTGTQDVDDALRAHYDGILPEINAYGAVFKDSQGGATSGDGSFGDYESSVIERANSVAQN</sequence>
<feature type="compositionally biased region" description="Low complexity" evidence="1">
    <location>
        <begin position="183"/>
        <end position="193"/>
    </location>
</feature>
<feature type="region of interest" description="Disordered" evidence="1">
    <location>
        <begin position="123"/>
        <end position="193"/>
    </location>
</feature>
<name>A0A9P4SGN8_9PEZI</name>
<reference evidence="2" key="1">
    <citation type="journal article" date="2020" name="Stud. Mycol.">
        <title>101 Dothideomycetes genomes: a test case for predicting lifestyles and emergence of pathogens.</title>
        <authorList>
            <person name="Haridas S."/>
            <person name="Albert R."/>
            <person name="Binder M."/>
            <person name="Bloem J."/>
            <person name="Labutti K."/>
            <person name="Salamov A."/>
            <person name="Andreopoulos B."/>
            <person name="Baker S."/>
            <person name="Barry K."/>
            <person name="Bills G."/>
            <person name="Bluhm B."/>
            <person name="Cannon C."/>
            <person name="Castanera R."/>
            <person name="Culley D."/>
            <person name="Daum C."/>
            <person name="Ezra D."/>
            <person name="Gonzalez J."/>
            <person name="Henrissat B."/>
            <person name="Kuo A."/>
            <person name="Liang C."/>
            <person name="Lipzen A."/>
            <person name="Lutzoni F."/>
            <person name="Magnuson J."/>
            <person name="Mondo S."/>
            <person name="Nolan M."/>
            <person name="Ohm R."/>
            <person name="Pangilinan J."/>
            <person name="Park H.-J."/>
            <person name="Ramirez L."/>
            <person name="Alfaro M."/>
            <person name="Sun H."/>
            <person name="Tritt A."/>
            <person name="Yoshinaga Y."/>
            <person name="Zwiers L.-H."/>
            <person name="Turgeon B."/>
            <person name="Goodwin S."/>
            <person name="Spatafora J."/>
            <person name="Crous P."/>
            <person name="Grigoriev I."/>
        </authorList>
    </citation>
    <scope>NUCLEOTIDE SEQUENCE</scope>
    <source>
        <strain evidence="2">CBS 101060</strain>
    </source>
</reference>
<accession>A0A9P4SGN8</accession>
<feature type="compositionally biased region" description="Polar residues" evidence="1">
    <location>
        <begin position="328"/>
        <end position="337"/>
    </location>
</feature>
<evidence type="ECO:0000256" key="1">
    <source>
        <dbReference type="SAM" id="MobiDB-lite"/>
    </source>
</evidence>
<feature type="region of interest" description="Disordered" evidence="1">
    <location>
        <begin position="298"/>
        <end position="345"/>
    </location>
</feature>
<keyword evidence="3" id="KW-1185">Reference proteome</keyword>
<evidence type="ECO:0000313" key="2">
    <source>
        <dbReference type="EMBL" id="KAF2841984.1"/>
    </source>
</evidence>
<dbReference type="Proteomes" id="UP000799429">
    <property type="component" value="Unassembled WGS sequence"/>
</dbReference>
<feature type="compositionally biased region" description="Low complexity" evidence="1">
    <location>
        <begin position="147"/>
        <end position="160"/>
    </location>
</feature>
<organism evidence="2 3">
    <name type="scientific">Patellaria atrata CBS 101060</name>
    <dbReference type="NCBI Taxonomy" id="1346257"/>
    <lineage>
        <taxon>Eukaryota</taxon>
        <taxon>Fungi</taxon>
        <taxon>Dikarya</taxon>
        <taxon>Ascomycota</taxon>
        <taxon>Pezizomycotina</taxon>
        <taxon>Dothideomycetes</taxon>
        <taxon>Dothideomycetes incertae sedis</taxon>
        <taxon>Patellariales</taxon>
        <taxon>Patellariaceae</taxon>
        <taxon>Patellaria</taxon>
    </lineage>
</organism>
<evidence type="ECO:0000313" key="3">
    <source>
        <dbReference type="Proteomes" id="UP000799429"/>
    </source>
</evidence>
<dbReference type="EMBL" id="MU006090">
    <property type="protein sequence ID" value="KAF2841984.1"/>
    <property type="molecule type" value="Genomic_DNA"/>
</dbReference>